<dbReference type="PIRSF" id="PIRSF006806">
    <property type="entry name" value="FTHF_cligase"/>
    <property type="match status" value="1"/>
</dbReference>
<dbReference type="EC" id="6.3.3.2" evidence="5"/>
<keyword evidence="2 4" id="KW-0547">Nucleotide-binding</keyword>
<feature type="binding site" evidence="4">
    <location>
        <begin position="10"/>
        <end position="14"/>
    </location>
    <ligand>
        <name>ATP</name>
        <dbReference type="ChEBI" id="CHEBI:30616"/>
    </ligand>
</feature>
<comment type="caution">
    <text evidence="6">The sequence shown here is derived from an EMBL/GenBank/DDBJ whole genome shotgun (WGS) entry which is preliminary data.</text>
</comment>
<name>A0A433ZSB0_MORMO</name>
<dbReference type="OrthoDB" id="9801938at2"/>
<dbReference type="GO" id="GO:0035999">
    <property type="term" value="P:tetrahydrofolate interconversion"/>
    <property type="evidence" value="ECO:0007669"/>
    <property type="project" value="TreeGrafter"/>
</dbReference>
<gene>
    <name evidence="6" type="ORF">CKG00_00370</name>
</gene>
<dbReference type="PANTHER" id="PTHR23407:SF1">
    <property type="entry name" value="5-FORMYLTETRAHYDROFOLATE CYCLO-LIGASE"/>
    <property type="match status" value="1"/>
</dbReference>
<organism evidence="6 7">
    <name type="scientific">Morganella morganii</name>
    <name type="common">Proteus morganii</name>
    <dbReference type="NCBI Taxonomy" id="582"/>
    <lineage>
        <taxon>Bacteria</taxon>
        <taxon>Pseudomonadati</taxon>
        <taxon>Pseudomonadota</taxon>
        <taxon>Gammaproteobacteria</taxon>
        <taxon>Enterobacterales</taxon>
        <taxon>Morganellaceae</taxon>
        <taxon>Morganella</taxon>
    </lineage>
</organism>
<evidence type="ECO:0000256" key="4">
    <source>
        <dbReference type="PIRSR" id="PIRSR006806-1"/>
    </source>
</evidence>
<evidence type="ECO:0000256" key="5">
    <source>
        <dbReference type="RuleBase" id="RU361279"/>
    </source>
</evidence>
<dbReference type="InterPro" id="IPR024185">
    <property type="entry name" value="FTHF_cligase-like_sf"/>
</dbReference>
<dbReference type="EMBL" id="NRQY01000001">
    <property type="protein sequence ID" value="RUT65020.1"/>
    <property type="molecule type" value="Genomic_DNA"/>
</dbReference>
<evidence type="ECO:0000256" key="1">
    <source>
        <dbReference type="ARBA" id="ARBA00010638"/>
    </source>
</evidence>
<feature type="binding site" evidence="4">
    <location>
        <position position="56"/>
    </location>
    <ligand>
        <name>substrate</name>
    </ligand>
</feature>
<keyword evidence="5" id="KW-0460">Magnesium</keyword>
<dbReference type="Pfam" id="PF01812">
    <property type="entry name" value="5-FTHF_cyc-lig"/>
    <property type="match status" value="1"/>
</dbReference>
<keyword evidence="3 4" id="KW-0067">ATP-binding</keyword>
<comment type="catalytic activity">
    <reaction evidence="5">
        <text>(6S)-5-formyl-5,6,7,8-tetrahydrofolate + ATP = (6R)-5,10-methenyltetrahydrofolate + ADP + phosphate</text>
        <dbReference type="Rhea" id="RHEA:10488"/>
        <dbReference type="ChEBI" id="CHEBI:30616"/>
        <dbReference type="ChEBI" id="CHEBI:43474"/>
        <dbReference type="ChEBI" id="CHEBI:57455"/>
        <dbReference type="ChEBI" id="CHEBI:57457"/>
        <dbReference type="ChEBI" id="CHEBI:456216"/>
        <dbReference type="EC" id="6.3.3.2"/>
    </reaction>
</comment>
<dbReference type="GO" id="GO:0005524">
    <property type="term" value="F:ATP binding"/>
    <property type="evidence" value="ECO:0007669"/>
    <property type="project" value="UniProtKB-KW"/>
</dbReference>
<sequence length="201" mass="23132">MTHDPLLQSRHHLRQLIRNERRALPPQQQAAAAQNLVQQIIHHPEIDRSNNIALFLSFDGEIDTRPLTEWLWSQGKQVFLPVLHPFSPHHLLFLAYRPDTPLIKNKFSISEPALDVTQVLPPQKLDIMFIPLVAFNEKGERLGMGGGFYDRTLAGWQKKGFYPVGLAHDCQQVGELPAAQWDIPLPEVITPSRRWLWPEHK</sequence>
<dbReference type="GO" id="GO:0009396">
    <property type="term" value="P:folic acid-containing compound biosynthetic process"/>
    <property type="evidence" value="ECO:0007669"/>
    <property type="project" value="TreeGrafter"/>
</dbReference>
<dbReference type="GO" id="GO:0046872">
    <property type="term" value="F:metal ion binding"/>
    <property type="evidence" value="ECO:0007669"/>
    <property type="project" value="UniProtKB-KW"/>
</dbReference>
<evidence type="ECO:0000313" key="6">
    <source>
        <dbReference type="EMBL" id="RUT65020.1"/>
    </source>
</evidence>
<protein>
    <recommendedName>
        <fullName evidence="5">5-formyltetrahydrofolate cyclo-ligase</fullName>
        <ecNumber evidence="5">6.3.3.2</ecNumber>
    </recommendedName>
</protein>
<dbReference type="NCBIfam" id="TIGR02727">
    <property type="entry name" value="MTHFS_bact"/>
    <property type="match status" value="1"/>
</dbReference>
<dbReference type="SUPFAM" id="SSF100950">
    <property type="entry name" value="NagB/RpiA/CoA transferase-like"/>
    <property type="match status" value="1"/>
</dbReference>
<feature type="binding site" evidence="4">
    <location>
        <position position="61"/>
    </location>
    <ligand>
        <name>substrate</name>
    </ligand>
</feature>
<evidence type="ECO:0000313" key="7">
    <source>
        <dbReference type="Proteomes" id="UP000286908"/>
    </source>
</evidence>
<dbReference type="AlphaFoldDB" id="A0A433ZSB0"/>
<dbReference type="Proteomes" id="UP000286908">
    <property type="component" value="Unassembled WGS sequence"/>
</dbReference>
<dbReference type="InterPro" id="IPR002698">
    <property type="entry name" value="FTHF_cligase"/>
</dbReference>
<evidence type="ECO:0000256" key="3">
    <source>
        <dbReference type="ARBA" id="ARBA00022840"/>
    </source>
</evidence>
<dbReference type="PANTHER" id="PTHR23407">
    <property type="entry name" value="ATPASE INHIBITOR/5-FORMYLTETRAHYDROFOLATE CYCLO-LIGASE"/>
    <property type="match status" value="1"/>
</dbReference>
<reference evidence="6 7" key="1">
    <citation type="submission" date="2017-08" db="EMBL/GenBank/DDBJ databases">
        <title>Draft genome sequence of pheromone producing symbiont Morganella morganii, of the female New Zealand grass grub Costelytra giveni.</title>
        <authorList>
            <person name="Laugraud A."/>
            <person name="Young S.D."/>
            <person name="Hurst M.H."/>
        </authorList>
    </citation>
    <scope>NUCLEOTIDE SEQUENCE [LARGE SCALE GENOMIC DNA]</scope>
    <source>
        <strain evidence="6 7">MMsCG</strain>
    </source>
</reference>
<dbReference type="Gene3D" id="3.40.50.10420">
    <property type="entry name" value="NagB/RpiA/CoA transferase-like"/>
    <property type="match status" value="1"/>
</dbReference>
<dbReference type="InterPro" id="IPR037171">
    <property type="entry name" value="NagB/RpiA_transferase-like"/>
</dbReference>
<comment type="similarity">
    <text evidence="1 5">Belongs to the 5-formyltetrahydrofolate cyclo-ligase family.</text>
</comment>
<comment type="cofactor">
    <cofactor evidence="5">
        <name>Mg(2+)</name>
        <dbReference type="ChEBI" id="CHEBI:18420"/>
    </cofactor>
</comment>
<keyword evidence="6" id="KW-0436">Ligase</keyword>
<keyword evidence="5" id="KW-0479">Metal-binding</keyword>
<feature type="binding site" evidence="4">
    <location>
        <begin position="141"/>
        <end position="149"/>
    </location>
    <ligand>
        <name>ATP</name>
        <dbReference type="ChEBI" id="CHEBI:30616"/>
    </ligand>
</feature>
<accession>A0A433ZSB0</accession>
<dbReference type="GO" id="GO:0030272">
    <property type="term" value="F:5-formyltetrahydrofolate cyclo-ligase activity"/>
    <property type="evidence" value="ECO:0007669"/>
    <property type="project" value="UniProtKB-EC"/>
</dbReference>
<evidence type="ECO:0000256" key="2">
    <source>
        <dbReference type="ARBA" id="ARBA00022741"/>
    </source>
</evidence>
<proteinExistence type="inferred from homology"/>